<gene>
    <name evidence="2" type="ORF">PHATRDRAFT_34199</name>
</gene>
<evidence type="ECO:0000313" key="2">
    <source>
        <dbReference type="EMBL" id="EEC50352.1"/>
    </source>
</evidence>
<evidence type="ECO:0000256" key="1">
    <source>
        <dbReference type="SAM" id="MobiDB-lite"/>
    </source>
</evidence>
<dbReference type="Pfam" id="PF03382">
    <property type="entry name" value="DUF285"/>
    <property type="match status" value="1"/>
</dbReference>
<dbReference type="NCBIfam" id="TIGR02167">
    <property type="entry name" value="Liste_lipo_26"/>
    <property type="match status" value="1"/>
</dbReference>
<dbReference type="PaxDb" id="2850-Phatr34199"/>
<organism evidence="2 3">
    <name type="scientific">Phaeodactylum tricornutum (strain CCAP 1055/1)</name>
    <dbReference type="NCBI Taxonomy" id="556484"/>
    <lineage>
        <taxon>Eukaryota</taxon>
        <taxon>Sar</taxon>
        <taxon>Stramenopiles</taxon>
        <taxon>Ochrophyta</taxon>
        <taxon>Bacillariophyta</taxon>
        <taxon>Bacillariophyceae</taxon>
        <taxon>Bacillariophycidae</taxon>
        <taxon>Naviculales</taxon>
        <taxon>Phaeodactylaceae</taxon>
        <taxon>Phaeodactylum</taxon>
    </lineage>
</organism>
<dbReference type="OrthoDB" id="198852at2759"/>
<dbReference type="KEGG" id="pti:PHATRDRAFT_34199"/>
<evidence type="ECO:0000313" key="3">
    <source>
        <dbReference type="Proteomes" id="UP000000759"/>
    </source>
</evidence>
<dbReference type="InterPro" id="IPR011889">
    <property type="entry name" value="Liste_lipo_26"/>
</dbReference>
<dbReference type="InterPro" id="IPR005046">
    <property type="entry name" value="DUF285"/>
</dbReference>
<dbReference type="EMBL" id="CM000607">
    <property type="protein sequence ID" value="EEC50352.1"/>
    <property type="molecule type" value="Genomic_DNA"/>
</dbReference>
<accession>B7FV04</accession>
<dbReference type="GeneID" id="7197906"/>
<dbReference type="RefSeq" id="XP_002178687.1">
    <property type="nucleotide sequence ID" value="XM_002178651.1"/>
</dbReference>
<evidence type="ECO:0008006" key="4">
    <source>
        <dbReference type="Google" id="ProtNLM"/>
    </source>
</evidence>
<dbReference type="Proteomes" id="UP000000759">
    <property type="component" value="Chromosome 4"/>
</dbReference>
<dbReference type="InParanoid" id="B7FV04"/>
<keyword evidence="3" id="KW-1185">Reference proteome</keyword>
<proteinExistence type="predicted"/>
<sequence>MSSTEKEGTQAPPQKAKNALRVPRAAKESLNAARAQRKVGNRFIQAVDSLYRHHRKPTRSISTEFPTALQEVEVPTFTPTEAFLPFESLAELVEAVDEYVDDRSPESNVARIRGFPINAWDVSQLSDFRFLFSPSSERSSSLGDFNEDLDQWDMSNAVSLDSMFLNAIAFNGDISTWDTRNVQSATFLFSGAVSFRGDLSSWDTSSFQSAFGMFRDASAFDSDIGGWDVSNVRDMDDMFLNAASFNQDISSWDVSGVVDAAGFTDTFAGAASFDQNLCAWGDLIQGDSRQVERMFINTGCASASDPDLEFFPKGPFCSFCG</sequence>
<feature type="region of interest" description="Disordered" evidence="1">
    <location>
        <begin position="1"/>
        <end position="31"/>
    </location>
</feature>
<name>B7FV04_PHATC</name>
<dbReference type="AlphaFoldDB" id="B7FV04"/>
<reference evidence="3" key="2">
    <citation type="submission" date="2008-08" db="EMBL/GenBank/DDBJ databases">
        <authorList>
            <consortium name="Diatom Consortium"/>
            <person name="Grigoriev I."/>
            <person name="Grimwood J."/>
            <person name="Kuo A."/>
            <person name="Otillar R.P."/>
            <person name="Salamov A."/>
            <person name="Detter J.C."/>
            <person name="Lindquist E."/>
            <person name="Shapiro H."/>
            <person name="Lucas S."/>
            <person name="Glavina del Rio T."/>
            <person name="Pitluck S."/>
            <person name="Rokhsar D."/>
            <person name="Bowler C."/>
        </authorList>
    </citation>
    <scope>GENOME REANNOTATION</scope>
    <source>
        <strain evidence="3">CCAP 1055/1</strain>
    </source>
</reference>
<protein>
    <recommendedName>
        <fullName evidence="4">BspA family leucine-rich repeat surface protein</fullName>
    </recommendedName>
</protein>
<reference evidence="2 3" key="1">
    <citation type="journal article" date="2008" name="Nature">
        <title>The Phaeodactylum genome reveals the evolutionary history of diatom genomes.</title>
        <authorList>
            <person name="Bowler C."/>
            <person name="Allen A.E."/>
            <person name="Badger J.H."/>
            <person name="Grimwood J."/>
            <person name="Jabbari K."/>
            <person name="Kuo A."/>
            <person name="Maheswari U."/>
            <person name="Martens C."/>
            <person name="Maumus F."/>
            <person name="Otillar R.P."/>
            <person name="Rayko E."/>
            <person name="Salamov A."/>
            <person name="Vandepoele K."/>
            <person name="Beszteri B."/>
            <person name="Gruber A."/>
            <person name="Heijde M."/>
            <person name="Katinka M."/>
            <person name="Mock T."/>
            <person name="Valentin K."/>
            <person name="Verret F."/>
            <person name="Berges J.A."/>
            <person name="Brownlee C."/>
            <person name="Cadoret J.P."/>
            <person name="Chiovitti A."/>
            <person name="Choi C.J."/>
            <person name="Coesel S."/>
            <person name="De Martino A."/>
            <person name="Detter J.C."/>
            <person name="Durkin C."/>
            <person name="Falciatore A."/>
            <person name="Fournet J."/>
            <person name="Haruta M."/>
            <person name="Huysman M.J."/>
            <person name="Jenkins B.D."/>
            <person name="Jiroutova K."/>
            <person name="Jorgensen R.E."/>
            <person name="Joubert Y."/>
            <person name="Kaplan A."/>
            <person name="Kroger N."/>
            <person name="Kroth P.G."/>
            <person name="La Roche J."/>
            <person name="Lindquist E."/>
            <person name="Lommer M."/>
            <person name="Martin-Jezequel V."/>
            <person name="Lopez P.J."/>
            <person name="Lucas S."/>
            <person name="Mangogna M."/>
            <person name="McGinnis K."/>
            <person name="Medlin L.K."/>
            <person name="Montsant A."/>
            <person name="Oudot-Le Secq M.P."/>
            <person name="Napoli C."/>
            <person name="Obornik M."/>
            <person name="Parker M.S."/>
            <person name="Petit J.L."/>
            <person name="Porcel B.M."/>
            <person name="Poulsen N."/>
            <person name="Robison M."/>
            <person name="Rychlewski L."/>
            <person name="Rynearson T.A."/>
            <person name="Schmutz J."/>
            <person name="Shapiro H."/>
            <person name="Siaut M."/>
            <person name="Stanley M."/>
            <person name="Sussman M.R."/>
            <person name="Taylor A.R."/>
            <person name="Vardi A."/>
            <person name="von Dassow P."/>
            <person name="Vyverman W."/>
            <person name="Willis A."/>
            <person name="Wyrwicz L.S."/>
            <person name="Rokhsar D.S."/>
            <person name="Weissenbach J."/>
            <person name="Armbrust E.V."/>
            <person name="Green B.R."/>
            <person name="Van de Peer Y."/>
            <person name="Grigoriev I.V."/>
        </authorList>
    </citation>
    <scope>NUCLEOTIDE SEQUENCE [LARGE SCALE GENOMIC DNA]</scope>
    <source>
        <strain evidence="2 3">CCAP 1055/1</strain>
    </source>
</reference>